<feature type="transmembrane region" description="Helical" evidence="3">
    <location>
        <begin position="38"/>
        <end position="58"/>
    </location>
</feature>
<dbReference type="InterPro" id="IPR001932">
    <property type="entry name" value="PPM-type_phosphatase-like_dom"/>
</dbReference>
<dbReference type="Gene3D" id="3.60.40.10">
    <property type="entry name" value="PPM-type phosphatase domain"/>
    <property type="match status" value="1"/>
</dbReference>
<gene>
    <name evidence="5" type="ORF">EHQ76_11410</name>
</gene>
<dbReference type="PANTHER" id="PTHR43156">
    <property type="entry name" value="STAGE II SPORULATION PROTEIN E-RELATED"/>
    <property type="match status" value="1"/>
</dbReference>
<keyword evidence="3" id="KW-0472">Membrane</keyword>
<evidence type="ECO:0000256" key="3">
    <source>
        <dbReference type="SAM" id="Phobius"/>
    </source>
</evidence>
<feature type="transmembrane region" description="Helical" evidence="3">
    <location>
        <begin position="180"/>
        <end position="198"/>
    </location>
</feature>
<dbReference type="InterPro" id="IPR019734">
    <property type="entry name" value="TPR_rpt"/>
</dbReference>
<evidence type="ECO:0000313" key="5">
    <source>
        <dbReference type="EMBL" id="TGM00954.1"/>
    </source>
</evidence>
<evidence type="ECO:0000256" key="2">
    <source>
        <dbReference type="PROSITE-ProRule" id="PRU00339"/>
    </source>
</evidence>
<accession>A0A5F2B5K8</accession>
<keyword evidence="2" id="KW-0802">TPR repeat</keyword>
<reference evidence="5 6" key="1">
    <citation type="journal article" date="2019" name="PLoS Negl. Trop. Dis.">
        <title>Revisiting the worldwide diversity of Leptospira species in the environment.</title>
        <authorList>
            <person name="Vincent A.T."/>
            <person name="Schiettekatte O."/>
            <person name="Bourhy P."/>
            <person name="Veyrier F.J."/>
            <person name="Picardeau M."/>
        </authorList>
    </citation>
    <scope>NUCLEOTIDE SEQUENCE [LARGE SCALE GENOMIC DNA]</scope>
    <source>
        <strain evidence="5 6">201702444</strain>
    </source>
</reference>
<dbReference type="SMART" id="SM00028">
    <property type="entry name" value="TPR"/>
    <property type="match status" value="3"/>
</dbReference>
<feature type="transmembrane region" description="Helical" evidence="3">
    <location>
        <begin position="150"/>
        <end position="168"/>
    </location>
</feature>
<dbReference type="SUPFAM" id="SSF48452">
    <property type="entry name" value="TPR-like"/>
    <property type="match status" value="1"/>
</dbReference>
<dbReference type="PANTHER" id="PTHR43156:SF2">
    <property type="entry name" value="STAGE II SPORULATION PROTEIN E"/>
    <property type="match status" value="1"/>
</dbReference>
<dbReference type="Gene3D" id="1.25.40.10">
    <property type="entry name" value="Tetratricopeptide repeat domain"/>
    <property type="match status" value="1"/>
</dbReference>
<proteinExistence type="predicted"/>
<feature type="transmembrane region" description="Helical" evidence="3">
    <location>
        <begin position="70"/>
        <end position="89"/>
    </location>
</feature>
<feature type="repeat" description="TPR" evidence="2">
    <location>
        <begin position="538"/>
        <end position="571"/>
    </location>
</feature>
<dbReference type="PROSITE" id="PS50005">
    <property type="entry name" value="TPR"/>
    <property type="match status" value="1"/>
</dbReference>
<dbReference type="InterPro" id="IPR036457">
    <property type="entry name" value="PPM-type-like_dom_sf"/>
</dbReference>
<keyword evidence="3" id="KW-0812">Transmembrane</keyword>
<name>A0A5F2B5K8_9LEPT</name>
<dbReference type="AlphaFoldDB" id="A0A5F2B5K8"/>
<dbReference type="InterPro" id="IPR052016">
    <property type="entry name" value="Bact_Sigma-Reg"/>
</dbReference>
<evidence type="ECO:0000313" key="6">
    <source>
        <dbReference type="Proteomes" id="UP000298429"/>
    </source>
</evidence>
<dbReference type="Pfam" id="PF07228">
    <property type="entry name" value="SpoIIE"/>
    <property type="match status" value="1"/>
</dbReference>
<dbReference type="EMBL" id="RQGN01000054">
    <property type="protein sequence ID" value="TGM00954.1"/>
    <property type="molecule type" value="Genomic_DNA"/>
</dbReference>
<dbReference type="SMART" id="SM00331">
    <property type="entry name" value="PP2C_SIG"/>
    <property type="match status" value="1"/>
</dbReference>
<feature type="transmembrane region" description="Helical" evidence="3">
    <location>
        <begin position="101"/>
        <end position="123"/>
    </location>
</feature>
<evidence type="ECO:0000256" key="1">
    <source>
        <dbReference type="ARBA" id="ARBA00022801"/>
    </source>
</evidence>
<dbReference type="GO" id="GO:0016791">
    <property type="term" value="F:phosphatase activity"/>
    <property type="evidence" value="ECO:0007669"/>
    <property type="project" value="TreeGrafter"/>
</dbReference>
<feature type="domain" description="PPM-type phosphatase" evidence="4">
    <location>
        <begin position="263"/>
        <end position="493"/>
    </location>
</feature>
<keyword evidence="3" id="KW-1133">Transmembrane helix</keyword>
<keyword evidence="1" id="KW-0378">Hydrolase</keyword>
<sequence>MNPFHSVRRYLRLIFDINEDRIRHEKEYIGELHRQAKILHYPGSIIGIIVWLGFALDTDQKLHPEFPELFYFRIGLSLLSFFFLIALAVDRLTGTNIRGKGLEWAYILFLYIFSVTAFFTGRIADDPNYVSGLQIVVMSAVFMPFPRKALFSFYVLSIFTFLVSVAIYHPNLGTNQASYSMQNLAISYLLAFFSGFIVERYRFSNFISHFKILEKNREISENMEQIQNLKEKQDGDYFLTSLLLDPLIAKKTEGDLVKIDFALNQYKKFMFREKEYELGGDYLSAYDLTLQGKKFKAFINGDAMGKSIQGAGGALVLGAVYNSVIIRSKMDPDSANRSPERWLKDCFTDLQKVFETFDGSMLVSAVLGLVEEDTGTLYYLNIEHPWLILYRDGKASFIDPETHFYKLGVGGINAQVYVRLFQMKPGDRIFCGSDGKDDLILVETSDGKRKINEDETEFLRRVEEAKGELSEIENLLLSFGNFSDDYSLLSIEYGGTISSKAPYSEKFARAKKAVLSKDFEGALQIYEESSASDVSHSPEDLKLLARVYEKLGDLTQALASANRALHLDPADHELLLYSSLLTKREYSKSKNGELLKKAEELSERFRLRFPNHVKNLIHLADVYRLQGNKARTKYLIDRAFELEPQNERVKELRKLISS</sequence>
<dbReference type="Proteomes" id="UP000298429">
    <property type="component" value="Unassembled WGS sequence"/>
</dbReference>
<comment type="caution">
    <text evidence="5">The sequence shown here is derived from an EMBL/GenBank/DDBJ whole genome shotgun (WGS) entry which is preliminary data.</text>
</comment>
<dbReference type="InterPro" id="IPR011990">
    <property type="entry name" value="TPR-like_helical_dom_sf"/>
</dbReference>
<organism evidence="5 6">
    <name type="scientific">Leptospira barantonii</name>
    <dbReference type="NCBI Taxonomy" id="2023184"/>
    <lineage>
        <taxon>Bacteria</taxon>
        <taxon>Pseudomonadati</taxon>
        <taxon>Spirochaetota</taxon>
        <taxon>Spirochaetia</taxon>
        <taxon>Leptospirales</taxon>
        <taxon>Leptospiraceae</taxon>
        <taxon>Leptospira</taxon>
    </lineage>
</organism>
<dbReference type="RefSeq" id="WP_135671087.1">
    <property type="nucleotide sequence ID" value="NZ_RQGN01000054.1"/>
</dbReference>
<dbReference type="OrthoDB" id="341979at2"/>
<protein>
    <submittedName>
        <fullName evidence="5">Stage II sporulation protein E</fullName>
    </submittedName>
</protein>
<evidence type="ECO:0000259" key="4">
    <source>
        <dbReference type="SMART" id="SM00331"/>
    </source>
</evidence>